<feature type="region of interest" description="Disordered" evidence="6">
    <location>
        <begin position="18"/>
        <end position="188"/>
    </location>
</feature>
<dbReference type="PANTHER" id="PTHR12815">
    <property type="entry name" value="SORTING AND ASSEMBLY MACHINERY SAMM50 PROTEIN FAMILY MEMBER"/>
    <property type="match status" value="1"/>
</dbReference>
<evidence type="ECO:0000256" key="4">
    <source>
        <dbReference type="ARBA" id="ARBA00023136"/>
    </source>
</evidence>
<dbReference type="Pfam" id="PF07244">
    <property type="entry name" value="POTRA"/>
    <property type="match status" value="2"/>
</dbReference>
<feature type="signal peptide" evidence="7">
    <location>
        <begin position="1"/>
        <end position="20"/>
    </location>
</feature>
<proteinExistence type="predicted"/>
<sequence>MRLSPVWGALLAASALLSFSQPGQTQSLGEGGRGTETPAAAGNADADPEIAPESATSARRVDWEAISREWQAIEATQNAPGESHLTPGASPRLQAQVSDPPVPDEPGEPPTNAPSAAEEADGEPEGSQPEAETETETPDTTEDGTGSPEVIRDTEDEPTRSRPQAPLPIPRDEPETQPEGSQTSEPEVLVAEVVVEGVEGEPELEDEVYRAISLRPGRTTTRSQLQEDINAIFATGYFSNVRARPEDTPLGVRVTFVVEPNPVLQAVEIRGNQVLPQTTIDEIFGEQYGEILNLRRFQNGIKELNEWYQANGYVLAQVIDAPQVTPEGTAILEVAEGVVEDIQIRFINEDGETVDEEGQPIKGRTREYIITRELELEPGEVFNRGQVERDLQRVFGLGIFEDVQISLNPGENPRNVVVVINVLEKNTGSIAAGAGISSASGLFGTVSYQEQNLLGRNLKLGAELQVGQRELLFDVNFTDPWIAGDENRTSYTVNAFRRRSISLIFDGGDNDVELDNGDRPRVLRLGGGVTFSRPLENDWRASLGAKYQRVSIRDSDGDIEPEDELGNDLSFSGDGEDDLLTVQLAASRDRRNNRAQPTAGSLFRVSAEQSVPIGLGNIFMTQLRSSYSYYVPLDIVKFSDGAETLALSVQGGTTIGDLPPYEAFSLGGSTTVRGYGEGELGTGRSFVQATAEYRFPIYAIVGGALFFDAATDLGTGGDVPGDPAGVRDKPGSGFGYGVGVRVQSPLGPIRVDYAFNDEGESRFHFGIGERF</sequence>
<protein>
    <submittedName>
        <fullName evidence="9">BamA/TamA family outer membrane protein</fullName>
    </submittedName>
</protein>
<reference evidence="9 10" key="1">
    <citation type="submission" date="2020-04" db="EMBL/GenBank/DDBJ databases">
        <authorList>
            <person name="Basu S."/>
            <person name="Maruthanayagam V."/>
            <person name="Chakraborty S."/>
            <person name="Pramanik A."/>
            <person name="Mukherjee J."/>
            <person name="Brink B."/>
        </authorList>
    </citation>
    <scope>NUCLEOTIDE SEQUENCE [LARGE SCALE GENOMIC DNA]</scope>
    <source>
        <strain evidence="9 10">AP17</strain>
    </source>
</reference>
<feature type="chain" id="PRO_5026091401" evidence="7">
    <location>
        <begin position="21"/>
        <end position="771"/>
    </location>
</feature>
<feature type="compositionally biased region" description="Polar residues" evidence="6">
    <location>
        <begin position="19"/>
        <end position="28"/>
    </location>
</feature>
<evidence type="ECO:0000313" key="10">
    <source>
        <dbReference type="Proteomes" id="UP000500857"/>
    </source>
</evidence>
<keyword evidence="2" id="KW-0812">Transmembrane</keyword>
<dbReference type="KEGG" id="oxy:HCG48_23810"/>
<dbReference type="Pfam" id="PF01103">
    <property type="entry name" value="Omp85"/>
    <property type="match status" value="1"/>
</dbReference>
<dbReference type="InterPro" id="IPR034746">
    <property type="entry name" value="POTRA"/>
</dbReference>
<dbReference type="InterPro" id="IPR013686">
    <property type="entry name" value="Polypept-transport_assoc_ShlB"/>
</dbReference>
<dbReference type="Proteomes" id="UP000500857">
    <property type="component" value="Chromosome"/>
</dbReference>
<dbReference type="Gene3D" id="2.40.160.50">
    <property type="entry name" value="membrane protein fhac: a member of the omp85/tpsb transporter family"/>
    <property type="match status" value="1"/>
</dbReference>
<dbReference type="EMBL" id="CP051167">
    <property type="protein sequence ID" value="QIZ73249.1"/>
    <property type="molecule type" value="Genomic_DNA"/>
</dbReference>
<evidence type="ECO:0000256" key="2">
    <source>
        <dbReference type="ARBA" id="ARBA00022692"/>
    </source>
</evidence>
<comment type="subcellular location">
    <subcellularLocation>
        <location evidence="1">Membrane</location>
    </subcellularLocation>
</comment>
<evidence type="ECO:0000256" key="5">
    <source>
        <dbReference type="ARBA" id="ARBA00023237"/>
    </source>
</evidence>
<dbReference type="PANTHER" id="PTHR12815:SF47">
    <property type="entry name" value="TRANSLOCATION AND ASSEMBLY MODULE SUBUNIT TAMA"/>
    <property type="match status" value="1"/>
</dbReference>
<evidence type="ECO:0000256" key="1">
    <source>
        <dbReference type="ARBA" id="ARBA00004370"/>
    </source>
</evidence>
<dbReference type="InterPro" id="IPR039910">
    <property type="entry name" value="D15-like"/>
</dbReference>
<dbReference type="InterPro" id="IPR010827">
    <property type="entry name" value="BamA/TamA_POTRA"/>
</dbReference>
<keyword evidence="3 7" id="KW-0732">Signal</keyword>
<gene>
    <name evidence="9" type="ORF">HCG48_23810</name>
</gene>
<organism evidence="9 10">
    <name type="scientific">Oxynema aestuarii AP17</name>
    <dbReference type="NCBI Taxonomy" id="2064643"/>
    <lineage>
        <taxon>Bacteria</taxon>
        <taxon>Bacillati</taxon>
        <taxon>Cyanobacteriota</taxon>
        <taxon>Cyanophyceae</taxon>
        <taxon>Oscillatoriophycideae</taxon>
        <taxon>Oscillatoriales</taxon>
        <taxon>Oscillatoriaceae</taxon>
        <taxon>Oxynema</taxon>
        <taxon>Oxynema aestuarii</taxon>
    </lineage>
</organism>
<dbReference type="InterPro" id="IPR000184">
    <property type="entry name" value="Bac_surfAg_D15"/>
</dbReference>
<keyword evidence="4" id="KW-0472">Membrane</keyword>
<evidence type="ECO:0000256" key="3">
    <source>
        <dbReference type="ARBA" id="ARBA00022729"/>
    </source>
</evidence>
<feature type="compositionally biased region" description="Basic and acidic residues" evidence="6">
    <location>
        <begin position="150"/>
        <end position="160"/>
    </location>
</feature>
<feature type="compositionally biased region" description="Acidic residues" evidence="6">
    <location>
        <begin position="131"/>
        <end position="142"/>
    </location>
</feature>
<accession>A0A6H1U6J3</accession>
<feature type="domain" description="POTRA" evidence="8">
    <location>
        <begin position="188"/>
        <end position="261"/>
    </location>
</feature>
<dbReference type="AlphaFoldDB" id="A0A6H1U6J3"/>
<keyword evidence="5" id="KW-0998">Cell outer membrane</keyword>
<dbReference type="Gene3D" id="3.10.20.310">
    <property type="entry name" value="membrane protein fhac"/>
    <property type="match status" value="3"/>
</dbReference>
<dbReference type="GO" id="GO:0019867">
    <property type="term" value="C:outer membrane"/>
    <property type="evidence" value="ECO:0007669"/>
    <property type="project" value="InterPro"/>
</dbReference>
<dbReference type="Pfam" id="PF08479">
    <property type="entry name" value="POTRA_2"/>
    <property type="match status" value="1"/>
</dbReference>
<dbReference type="PROSITE" id="PS51779">
    <property type="entry name" value="POTRA"/>
    <property type="match status" value="1"/>
</dbReference>
<keyword evidence="10" id="KW-1185">Reference proteome</keyword>
<name>A0A6H1U6J3_9CYAN</name>
<evidence type="ECO:0000256" key="6">
    <source>
        <dbReference type="SAM" id="MobiDB-lite"/>
    </source>
</evidence>
<dbReference type="RefSeq" id="WP_168571395.1">
    <property type="nucleotide sequence ID" value="NZ_CP051167.1"/>
</dbReference>
<evidence type="ECO:0000259" key="8">
    <source>
        <dbReference type="PROSITE" id="PS51779"/>
    </source>
</evidence>
<feature type="compositionally biased region" description="Pro residues" evidence="6">
    <location>
        <begin position="100"/>
        <end position="112"/>
    </location>
</feature>
<evidence type="ECO:0000313" key="9">
    <source>
        <dbReference type="EMBL" id="QIZ73249.1"/>
    </source>
</evidence>
<evidence type="ECO:0000256" key="7">
    <source>
        <dbReference type="SAM" id="SignalP"/>
    </source>
</evidence>